<proteinExistence type="predicted"/>
<evidence type="ECO:0000313" key="2">
    <source>
        <dbReference type="EMBL" id="KAL0568045.1"/>
    </source>
</evidence>
<evidence type="ECO:0000313" key="3">
    <source>
        <dbReference type="Proteomes" id="UP001465976"/>
    </source>
</evidence>
<comment type="caution">
    <text evidence="2">The sequence shown here is derived from an EMBL/GenBank/DDBJ whole genome shotgun (WGS) entry which is preliminary data.</text>
</comment>
<reference evidence="2 3" key="1">
    <citation type="submission" date="2024-02" db="EMBL/GenBank/DDBJ databases">
        <title>A draft genome for the cacao thread blight pathogen Marasmius crinis-equi.</title>
        <authorList>
            <person name="Cohen S.P."/>
            <person name="Baruah I.K."/>
            <person name="Amoako-Attah I."/>
            <person name="Bukari Y."/>
            <person name="Meinhardt L.W."/>
            <person name="Bailey B.A."/>
        </authorList>
    </citation>
    <scope>NUCLEOTIDE SEQUENCE [LARGE SCALE GENOMIC DNA]</scope>
    <source>
        <strain evidence="2 3">GH-76</strain>
    </source>
</reference>
<keyword evidence="3" id="KW-1185">Reference proteome</keyword>
<dbReference type="EMBL" id="JBAHYK010001428">
    <property type="protein sequence ID" value="KAL0568045.1"/>
    <property type="molecule type" value="Genomic_DNA"/>
</dbReference>
<dbReference type="Proteomes" id="UP001465976">
    <property type="component" value="Unassembled WGS sequence"/>
</dbReference>
<protein>
    <submittedName>
        <fullName evidence="2">Uncharacterized protein</fullName>
    </submittedName>
</protein>
<organism evidence="2 3">
    <name type="scientific">Marasmius crinis-equi</name>
    <dbReference type="NCBI Taxonomy" id="585013"/>
    <lineage>
        <taxon>Eukaryota</taxon>
        <taxon>Fungi</taxon>
        <taxon>Dikarya</taxon>
        <taxon>Basidiomycota</taxon>
        <taxon>Agaricomycotina</taxon>
        <taxon>Agaricomycetes</taxon>
        <taxon>Agaricomycetidae</taxon>
        <taxon>Agaricales</taxon>
        <taxon>Marasmiineae</taxon>
        <taxon>Marasmiaceae</taxon>
        <taxon>Marasmius</taxon>
    </lineage>
</organism>
<name>A0ABR3EYR5_9AGAR</name>
<accession>A0ABR3EYR5</accession>
<evidence type="ECO:0000256" key="1">
    <source>
        <dbReference type="SAM" id="MobiDB-lite"/>
    </source>
</evidence>
<feature type="region of interest" description="Disordered" evidence="1">
    <location>
        <begin position="1"/>
        <end position="25"/>
    </location>
</feature>
<sequence>MTHSASHNHAEEQSMSVSVEKNSGQLPGESWMTFFERRDAHRRDRIETAKDWQARLFREQAAATKSCPGKKGLTVWYWRLEGASRIRTQINRENVEDYWDYGWNQKHFDGWANCWDLCTEFGDPDPESDWEEDPVITPMDVSVEDGKEDVLETPSVPRLEEMDVEEGEVVEEVNARNSGEVLGELLSEGANAGEDYNVEDNHLSLEDIAFEHYGFDSNLLEPGSPQEELDWPLTCRALGNGRWLDNPYNARFRKEWPNQRIREQIQHYLYQLVQPKPQSFNTIPSLDLGDPLSYLQSPDRWDFIVKIVNIGSEKSYLLSEKEGNGYLHVLVQDAATVLQSIRCNWGPTLSILAGQLCNHGVPFRTLYRGRRPKPREKGQHSTDRALKCILGYRRAGYKPDTYDWHAYERERNRFLRSDRGRAAAMYGGVVGRLAREVVPDEAVVHGPDPDLVYKQGRCYLDTPEGGYWDDKLAPEEIDLLCGVYLVETEGTFGDPSQAAHMSWWPRPGQFEGGSLNIGFWTRDCEKWFQNQLRECRSQPGLMNATKWRNAMSMQQSSRRAADRIEEISVAFLNKVISVQ</sequence>
<gene>
    <name evidence="2" type="ORF">V5O48_013946</name>
</gene>